<dbReference type="SUPFAM" id="SSF57783">
    <property type="entry name" value="Zinc beta-ribbon"/>
    <property type="match status" value="1"/>
</dbReference>
<proteinExistence type="predicted"/>
<name>A0A6J4KXV1_9CHLR</name>
<reference evidence="2" key="1">
    <citation type="submission" date="2020-02" db="EMBL/GenBank/DDBJ databases">
        <authorList>
            <person name="Meier V. D."/>
        </authorList>
    </citation>
    <scope>NUCLEOTIDE SEQUENCE</scope>
    <source>
        <strain evidence="2">AVDCRST_MAG93</strain>
    </source>
</reference>
<accession>A0A6J4KXV1</accession>
<organism evidence="2">
    <name type="scientific">uncultured Chloroflexia bacterium</name>
    <dbReference type="NCBI Taxonomy" id="1672391"/>
    <lineage>
        <taxon>Bacteria</taxon>
        <taxon>Bacillati</taxon>
        <taxon>Chloroflexota</taxon>
        <taxon>Chloroflexia</taxon>
        <taxon>environmental samples</taxon>
    </lineage>
</organism>
<evidence type="ECO:0000259" key="1">
    <source>
        <dbReference type="SMART" id="SM00400"/>
    </source>
</evidence>
<dbReference type="GO" id="GO:0003677">
    <property type="term" value="F:DNA binding"/>
    <property type="evidence" value="ECO:0007669"/>
    <property type="project" value="InterPro"/>
</dbReference>
<sequence>EQATTTCSAREPIQAVREAVKIEYFARGLGCDFRRAGADELVTRRPLPDHEDRTPSCTVKAAKGVFFCYLCLRGGDVAELVCLIGNMPKDDAVLAAVEFAHRYGTELPQRPDPWFAKNELQRPIRDDLDRVAGHSVRRRILRFV</sequence>
<dbReference type="EMBL" id="CADCTR010001873">
    <property type="protein sequence ID" value="CAA9316993.1"/>
    <property type="molecule type" value="Genomic_DNA"/>
</dbReference>
<evidence type="ECO:0000313" key="2">
    <source>
        <dbReference type="EMBL" id="CAA9316993.1"/>
    </source>
</evidence>
<dbReference type="Pfam" id="PF01807">
    <property type="entry name" value="Zn_ribbon_DnaG"/>
    <property type="match status" value="1"/>
</dbReference>
<dbReference type="InterPro" id="IPR036977">
    <property type="entry name" value="DNA_primase_Znf_CHC2"/>
</dbReference>
<dbReference type="GO" id="GO:0006260">
    <property type="term" value="P:DNA replication"/>
    <property type="evidence" value="ECO:0007669"/>
    <property type="project" value="InterPro"/>
</dbReference>
<dbReference type="AlphaFoldDB" id="A0A6J4KXV1"/>
<dbReference type="InterPro" id="IPR002694">
    <property type="entry name" value="Znf_CHC2"/>
</dbReference>
<dbReference type="GO" id="GO:0008270">
    <property type="term" value="F:zinc ion binding"/>
    <property type="evidence" value="ECO:0007669"/>
    <property type="project" value="InterPro"/>
</dbReference>
<protein>
    <recommendedName>
        <fullName evidence="1">Zinc finger CHC2-type domain-containing protein</fullName>
    </recommendedName>
</protein>
<feature type="domain" description="Zinc finger CHC2-type" evidence="1">
    <location>
        <begin position="48"/>
        <end position="97"/>
    </location>
</feature>
<dbReference type="SMART" id="SM00400">
    <property type="entry name" value="ZnF_CHCC"/>
    <property type="match status" value="1"/>
</dbReference>
<dbReference type="GO" id="GO:0003899">
    <property type="term" value="F:DNA-directed RNA polymerase activity"/>
    <property type="evidence" value="ECO:0007669"/>
    <property type="project" value="InterPro"/>
</dbReference>
<feature type="non-terminal residue" evidence="2">
    <location>
        <position position="1"/>
    </location>
</feature>
<dbReference type="Gene3D" id="3.90.580.10">
    <property type="entry name" value="Zinc finger, CHC2-type domain"/>
    <property type="match status" value="1"/>
</dbReference>
<gene>
    <name evidence="2" type="ORF">AVDCRST_MAG93-5549</name>
</gene>